<sequence length="108" mass="11618">MSDMTVTLIEGFAAILTYLFGGALVLFIYEAYLKTRQTSLIFLALGFFILIFGGNLGTLSAATQEFLAITPALDESGIRTAAIAIQLVGILLLLYSVLGPFEPKRPKA</sequence>
<gene>
    <name evidence="2" type="ORF">RCIX1506</name>
</gene>
<evidence type="ECO:0000313" key="2">
    <source>
        <dbReference type="EMBL" id="CAJ36770.1"/>
    </source>
</evidence>
<keyword evidence="1" id="KW-1133">Transmembrane helix</keyword>
<dbReference type="STRING" id="351160.RCIX1506"/>
<feature type="transmembrane region" description="Helical" evidence="1">
    <location>
        <begin position="12"/>
        <end position="33"/>
    </location>
</feature>
<feature type="transmembrane region" description="Helical" evidence="1">
    <location>
        <begin position="78"/>
        <end position="98"/>
    </location>
</feature>
<keyword evidence="1" id="KW-0472">Membrane</keyword>
<feature type="transmembrane region" description="Helical" evidence="1">
    <location>
        <begin position="40"/>
        <end position="58"/>
    </location>
</feature>
<evidence type="ECO:0000313" key="3">
    <source>
        <dbReference type="Proteomes" id="UP000000663"/>
    </source>
</evidence>
<evidence type="ECO:0000256" key="1">
    <source>
        <dbReference type="SAM" id="Phobius"/>
    </source>
</evidence>
<organism evidence="2 3">
    <name type="scientific">Methanocella arvoryzae (strain DSM 22066 / NBRC 105507 / MRE50)</name>
    <dbReference type="NCBI Taxonomy" id="351160"/>
    <lineage>
        <taxon>Archaea</taxon>
        <taxon>Methanobacteriati</taxon>
        <taxon>Methanobacteriota</taxon>
        <taxon>Stenosarchaea group</taxon>
        <taxon>Methanomicrobia</taxon>
        <taxon>Methanocellales</taxon>
        <taxon>Methanocellaceae</taxon>
        <taxon>Methanocella</taxon>
    </lineage>
</organism>
<dbReference type="Proteomes" id="UP000000663">
    <property type="component" value="Chromosome"/>
</dbReference>
<keyword evidence="1" id="KW-0812">Transmembrane</keyword>
<reference evidence="2 3" key="1">
    <citation type="journal article" date="2006" name="Science">
        <title>Genome of rice cluster I archaea -- the key methane producers in the rice rhizosphere.</title>
        <authorList>
            <person name="Erkel C."/>
            <person name="Kube M."/>
            <person name="Reinhardt R."/>
            <person name="Liesack W."/>
        </authorList>
    </citation>
    <scope>NUCLEOTIDE SEQUENCE [LARGE SCALE GENOMIC DNA]</scope>
    <source>
        <strain evidence="3">DSM 22066 / NBRC 105507 / MRE50</strain>
    </source>
</reference>
<dbReference type="eggNOG" id="arCOG10977">
    <property type="taxonomic scope" value="Archaea"/>
</dbReference>
<accession>Q0W4C3</accession>
<dbReference type="AlphaFoldDB" id="Q0W4C3"/>
<protein>
    <submittedName>
        <fullName evidence="2">Uncharacterized protein</fullName>
    </submittedName>
</protein>
<keyword evidence="3" id="KW-1185">Reference proteome</keyword>
<dbReference type="KEGG" id="rci:RCIX1506"/>
<name>Q0W4C3_METAR</name>
<dbReference type="EMBL" id="AM114193">
    <property type="protein sequence ID" value="CAJ36770.1"/>
    <property type="molecule type" value="Genomic_DNA"/>
</dbReference>
<proteinExistence type="predicted"/>